<evidence type="ECO:0000256" key="1">
    <source>
        <dbReference type="ARBA" id="ARBA00004651"/>
    </source>
</evidence>
<dbReference type="VEuPathDB" id="FungiDB:PTTG_28082"/>
<accession>A0A180GER0</accession>
<dbReference type="EnsemblFungi" id="PTTG_28082-t43_1">
    <property type="protein sequence ID" value="PTTG_28082-t43_1-p1"/>
    <property type="gene ID" value="PTTG_28082"/>
</dbReference>
<dbReference type="InterPro" id="IPR052053">
    <property type="entry name" value="IM_YidH-like"/>
</dbReference>
<keyword evidence="2" id="KW-1003">Cell membrane</keyword>
<reference evidence="9" key="4">
    <citation type="submission" date="2025-05" db="UniProtKB">
        <authorList>
            <consortium name="EnsemblFungi"/>
        </authorList>
    </citation>
    <scope>IDENTIFICATION</scope>
    <source>
        <strain evidence="9">isolate 1-1 / race 1 (BBBD)</strain>
    </source>
</reference>
<evidence type="ECO:0000313" key="8">
    <source>
        <dbReference type="EMBL" id="OAV91145.1"/>
    </source>
</evidence>
<evidence type="ECO:0000256" key="2">
    <source>
        <dbReference type="ARBA" id="ARBA00022475"/>
    </source>
</evidence>
<dbReference type="Pfam" id="PF02656">
    <property type="entry name" value="DUF202"/>
    <property type="match status" value="1"/>
</dbReference>
<evidence type="ECO:0000313" key="10">
    <source>
        <dbReference type="Proteomes" id="UP000005240"/>
    </source>
</evidence>
<dbReference type="GO" id="GO:0005886">
    <property type="term" value="C:plasma membrane"/>
    <property type="evidence" value="ECO:0007669"/>
    <property type="project" value="UniProtKB-SubCell"/>
</dbReference>
<proteinExistence type="predicted"/>
<sequence length="156" mass="17528">MDHEASTNLDLTSVKPDSPIHSWFSSPLIIPNDGSTARDHLGRDRTWMQWIRLSTLLVLVSLATCISFPSDSDEHDHGDPEDDKHSEEYLNPFGVTFLALSIVLPLLGFFEYLSVHQAMSIKRGFVQSGFFSGFMIMATCLVLSVFTLVLFWDGFV</sequence>
<evidence type="ECO:0000256" key="4">
    <source>
        <dbReference type="ARBA" id="ARBA00022989"/>
    </source>
</evidence>
<name>A0A180GER0_PUCT1</name>
<evidence type="ECO:0000259" key="7">
    <source>
        <dbReference type="Pfam" id="PF02656"/>
    </source>
</evidence>
<feature type="domain" description="DUF202" evidence="7">
    <location>
        <begin position="38"/>
        <end position="117"/>
    </location>
</feature>
<dbReference type="PANTHER" id="PTHR34187">
    <property type="entry name" value="FGR18P"/>
    <property type="match status" value="1"/>
</dbReference>
<dbReference type="EMBL" id="ADAS02000086">
    <property type="protein sequence ID" value="OAV91145.1"/>
    <property type="molecule type" value="Genomic_DNA"/>
</dbReference>
<keyword evidence="5 6" id="KW-0472">Membrane</keyword>
<evidence type="ECO:0000256" key="6">
    <source>
        <dbReference type="SAM" id="Phobius"/>
    </source>
</evidence>
<comment type="subcellular location">
    <subcellularLocation>
        <location evidence="1">Cell membrane</location>
        <topology evidence="1">Multi-pass membrane protein</topology>
    </subcellularLocation>
</comment>
<organism evidence="8">
    <name type="scientific">Puccinia triticina (isolate 1-1 / race 1 (BBBD))</name>
    <name type="common">Brown leaf rust fungus</name>
    <dbReference type="NCBI Taxonomy" id="630390"/>
    <lineage>
        <taxon>Eukaryota</taxon>
        <taxon>Fungi</taxon>
        <taxon>Dikarya</taxon>
        <taxon>Basidiomycota</taxon>
        <taxon>Pucciniomycotina</taxon>
        <taxon>Pucciniomycetes</taxon>
        <taxon>Pucciniales</taxon>
        <taxon>Pucciniaceae</taxon>
        <taxon>Puccinia</taxon>
    </lineage>
</organism>
<feature type="transmembrane region" description="Helical" evidence="6">
    <location>
        <begin position="50"/>
        <end position="69"/>
    </location>
</feature>
<evidence type="ECO:0000256" key="5">
    <source>
        <dbReference type="ARBA" id="ARBA00023136"/>
    </source>
</evidence>
<dbReference type="PANTHER" id="PTHR34187:SF2">
    <property type="entry name" value="DUF202 DOMAIN-CONTAINING PROTEIN"/>
    <property type="match status" value="1"/>
</dbReference>
<reference evidence="8" key="2">
    <citation type="submission" date="2016-05" db="EMBL/GenBank/DDBJ databases">
        <title>Comparative analysis highlights variable genome content of wheat rusts and divergence of the mating loci.</title>
        <authorList>
            <person name="Cuomo C.A."/>
            <person name="Bakkeren G."/>
            <person name="Szabo L."/>
            <person name="Khalil H."/>
            <person name="Joly D."/>
            <person name="Goldberg J."/>
            <person name="Young S."/>
            <person name="Zeng Q."/>
            <person name="Fellers J."/>
        </authorList>
    </citation>
    <scope>NUCLEOTIDE SEQUENCE [LARGE SCALE GENOMIC DNA]</scope>
    <source>
        <strain evidence="8">1-1 BBBD Race 1</strain>
    </source>
</reference>
<dbReference type="InterPro" id="IPR003807">
    <property type="entry name" value="DUF202"/>
</dbReference>
<feature type="transmembrane region" description="Helical" evidence="6">
    <location>
        <begin position="130"/>
        <end position="152"/>
    </location>
</feature>
<keyword evidence="3 6" id="KW-0812">Transmembrane</keyword>
<reference evidence="9 10" key="3">
    <citation type="journal article" date="2017" name="G3 (Bethesda)">
        <title>Comparative analysis highlights variable genome content of wheat rusts and divergence of the mating loci.</title>
        <authorList>
            <person name="Cuomo C.A."/>
            <person name="Bakkeren G."/>
            <person name="Khalil H.B."/>
            <person name="Panwar V."/>
            <person name="Joly D."/>
            <person name="Linning R."/>
            <person name="Sakthikumar S."/>
            <person name="Song X."/>
            <person name="Adiconis X."/>
            <person name="Fan L."/>
            <person name="Goldberg J.M."/>
            <person name="Levin J.Z."/>
            <person name="Young S."/>
            <person name="Zeng Q."/>
            <person name="Anikster Y."/>
            <person name="Bruce M."/>
            <person name="Wang M."/>
            <person name="Yin C."/>
            <person name="McCallum B."/>
            <person name="Szabo L.J."/>
            <person name="Hulbert S."/>
            <person name="Chen X."/>
            <person name="Fellers J.P."/>
        </authorList>
    </citation>
    <scope>NUCLEOTIDE SEQUENCE</scope>
    <source>
        <strain evidence="9">isolate 1-1 / race 1 (BBBD)</strain>
        <strain evidence="10">Isolate 1-1 / race 1 (BBBD)</strain>
    </source>
</reference>
<keyword evidence="10" id="KW-1185">Reference proteome</keyword>
<gene>
    <name evidence="8" type="ORF">PTTG_28082</name>
</gene>
<dbReference type="OrthoDB" id="5525680at2759"/>
<dbReference type="Proteomes" id="UP000005240">
    <property type="component" value="Unassembled WGS sequence"/>
</dbReference>
<protein>
    <submittedName>
        <fullName evidence="9">DUF202 domain-containing protein</fullName>
    </submittedName>
</protein>
<keyword evidence="4 6" id="KW-1133">Transmembrane helix</keyword>
<feature type="transmembrane region" description="Helical" evidence="6">
    <location>
        <begin position="89"/>
        <end position="110"/>
    </location>
</feature>
<evidence type="ECO:0000256" key="3">
    <source>
        <dbReference type="ARBA" id="ARBA00022692"/>
    </source>
</evidence>
<dbReference type="AlphaFoldDB" id="A0A180GER0"/>
<reference evidence="8" key="1">
    <citation type="submission" date="2009-11" db="EMBL/GenBank/DDBJ databases">
        <authorList>
            <consortium name="The Broad Institute Genome Sequencing Platform"/>
            <person name="Ward D."/>
            <person name="Feldgarden M."/>
            <person name="Earl A."/>
            <person name="Young S.K."/>
            <person name="Zeng Q."/>
            <person name="Koehrsen M."/>
            <person name="Alvarado L."/>
            <person name="Berlin A."/>
            <person name="Bochicchio J."/>
            <person name="Borenstein D."/>
            <person name="Chapman S.B."/>
            <person name="Chen Z."/>
            <person name="Engels R."/>
            <person name="Freedman E."/>
            <person name="Gellesch M."/>
            <person name="Goldberg J."/>
            <person name="Griggs A."/>
            <person name="Gujja S."/>
            <person name="Heilman E."/>
            <person name="Heiman D."/>
            <person name="Hepburn T."/>
            <person name="Howarth C."/>
            <person name="Jen D."/>
            <person name="Larson L."/>
            <person name="Lewis B."/>
            <person name="Mehta T."/>
            <person name="Park D."/>
            <person name="Pearson M."/>
            <person name="Roberts A."/>
            <person name="Saif S."/>
            <person name="Shea T."/>
            <person name="Shenoy N."/>
            <person name="Sisk P."/>
            <person name="Stolte C."/>
            <person name="Sykes S."/>
            <person name="Thomson T."/>
            <person name="Walk T."/>
            <person name="White J."/>
            <person name="Yandava C."/>
            <person name="Izard J."/>
            <person name="Baranova O.V."/>
            <person name="Blanton J.M."/>
            <person name="Tanner A.C."/>
            <person name="Dewhirst F.E."/>
            <person name="Haas B."/>
            <person name="Nusbaum C."/>
            <person name="Birren B."/>
        </authorList>
    </citation>
    <scope>NUCLEOTIDE SEQUENCE [LARGE SCALE GENOMIC DNA]</scope>
    <source>
        <strain evidence="8">1-1 BBBD Race 1</strain>
    </source>
</reference>
<evidence type="ECO:0000313" key="9">
    <source>
        <dbReference type="EnsemblFungi" id="PTTG_28082-t43_1-p1"/>
    </source>
</evidence>